<dbReference type="RefSeq" id="WP_216147148.1">
    <property type="nucleotide sequence ID" value="NZ_JAHLDV010000010.1"/>
</dbReference>
<keyword evidence="3" id="KW-0378">Hydrolase</keyword>
<keyword evidence="3" id="KW-0540">Nuclease</keyword>
<proteinExistence type="predicted"/>
<sequence length="412" mass="47126">MNKVKEGYKMTELGEIPENWEVAKLGGISEITMGQSPIGSSYNSIGEGIALLNGPTEFTSKYPIAKQWTIKPTKLCSNKDILFCVRGSSTGRMNIADDKYCIGRGLASIRGKEKYSQTDFIYQTMIFNIDSILSFCEGSTFPNISGDNLKNLIIAMPSLKEQQKIFSILLSVDEKIENTDKLIEKTKELKKGLMQRILTKGIGHDKFKDTEIGRIPEAWEVRRLGTLFTINNKSINPYEHNALFLHYSIPAFDETGNPVLQNGEEIRSNKFVIEKDSILVSKLNPRKKRVWKVNYICGKIQICSTEFINYNAISKEKIYIDFYFQYFFSDIFQNELLLREKGTTGSRKRVSPSETKDIYVVLPSYKEQVEISNFLSTLDLKLKQYKTKKEKLQELKKGLMQNLLTGKIRVKV</sequence>
<evidence type="ECO:0000256" key="1">
    <source>
        <dbReference type="SAM" id="Coils"/>
    </source>
</evidence>
<keyword evidence="4" id="KW-1185">Reference proteome</keyword>
<keyword evidence="3" id="KW-0255">Endonuclease</keyword>
<feature type="domain" description="Type I restriction modification DNA specificity" evidence="2">
    <location>
        <begin position="17"/>
        <end position="185"/>
    </location>
</feature>
<keyword evidence="1" id="KW-0175">Coiled coil</keyword>
<dbReference type="PANTHER" id="PTHR30408:SF12">
    <property type="entry name" value="TYPE I RESTRICTION ENZYME MJAVIII SPECIFICITY SUBUNIT"/>
    <property type="match status" value="1"/>
</dbReference>
<dbReference type="Proteomes" id="UP000776252">
    <property type="component" value="Unassembled WGS sequence"/>
</dbReference>
<dbReference type="EMBL" id="JAHLDV010000010">
    <property type="protein sequence ID" value="MBU3159516.1"/>
    <property type="molecule type" value="Genomic_DNA"/>
</dbReference>
<reference evidence="3 4" key="1">
    <citation type="submission" date="2021-06" db="EMBL/GenBank/DDBJ databases">
        <title>Clostridia strains as spoilage organisms.</title>
        <authorList>
            <person name="Wambui J."/>
            <person name="Stephan R."/>
            <person name="Stevens M.J.A."/>
        </authorList>
    </citation>
    <scope>NUCLEOTIDE SEQUENCE [LARGE SCALE GENOMIC DNA]</scope>
    <source>
        <strain evidence="3 4">DSM 14204</strain>
    </source>
</reference>
<gene>
    <name evidence="3" type="ORF">KPL37_07070</name>
</gene>
<evidence type="ECO:0000313" key="4">
    <source>
        <dbReference type="Proteomes" id="UP000776252"/>
    </source>
</evidence>
<accession>A0ABS6BRH5</accession>
<name>A0ABS6BRH5_9CLOT</name>
<protein>
    <submittedName>
        <fullName evidence="3">Restriction endonuclease subunit S</fullName>
    </submittedName>
</protein>
<organism evidence="3 4">
    <name type="scientific">Clostridium frigoris</name>
    <dbReference type="NCBI Taxonomy" id="205327"/>
    <lineage>
        <taxon>Bacteria</taxon>
        <taxon>Bacillati</taxon>
        <taxon>Bacillota</taxon>
        <taxon>Clostridia</taxon>
        <taxon>Eubacteriales</taxon>
        <taxon>Clostridiaceae</taxon>
        <taxon>Clostridium</taxon>
    </lineage>
</organism>
<dbReference type="PANTHER" id="PTHR30408">
    <property type="entry name" value="TYPE-1 RESTRICTION ENZYME ECOKI SPECIFICITY PROTEIN"/>
    <property type="match status" value="1"/>
</dbReference>
<evidence type="ECO:0000259" key="2">
    <source>
        <dbReference type="Pfam" id="PF01420"/>
    </source>
</evidence>
<evidence type="ECO:0000313" key="3">
    <source>
        <dbReference type="EMBL" id="MBU3159516.1"/>
    </source>
</evidence>
<dbReference type="GO" id="GO:0004519">
    <property type="term" value="F:endonuclease activity"/>
    <property type="evidence" value="ECO:0007669"/>
    <property type="project" value="UniProtKB-KW"/>
</dbReference>
<feature type="domain" description="Type I restriction modification DNA specificity" evidence="2">
    <location>
        <begin position="216"/>
        <end position="392"/>
    </location>
</feature>
<dbReference type="Pfam" id="PF01420">
    <property type="entry name" value="Methylase_S"/>
    <property type="match status" value="2"/>
</dbReference>
<comment type="caution">
    <text evidence="3">The sequence shown here is derived from an EMBL/GenBank/DDBJ whole genome shotgun (WGS) entry which is preliminary data.</text>
</comment>
<dbReference type="InterPro" id="IPR052021">
    <property type="entry name" value="Type-I_RS_S_subunit"/>
</dbReference>
<feature type="coiled-coil region" evidence="1">
    <location>
        <begin position="375"/>
        <end position="402"/>
    </location>
</feature>
<dbReference type="InterPro" id="IPR000055">
    <property type="entry name" value="Restrct_endonuc_typeI_TRD"/>
</dbReference>
<dbReference type="CDD" id="cd17496">
    <property type="entry name" value="RMtype1_S_BliBORF2384P-TRD1-CR1_like"/>
    <property type="match status" value="1"/>
</dbReference>